<dbReference type="Proteomes" id="UP000737171">
    <property type="component" value="Unassembled WGS sequence"/>
</dbReference>
<reference evidence="2 3" key="1">
    <citation type="submission" date="2020-05" db="EMBL/GenBank/DDBJ databases">
        <title>Aquincola sp. isolate from soil.</title>
        <authorList>
            <person name="Han J."/>
            <person name="Kim D.-U."/>
        </authorList>
    </citation>
    <scope>NUCLEOTIDE SEQUENCE [LARGE SCALE GENOMIC DNA]</scope>
    <source>
        <strain evidence="2 3">S2</strain>
    </source>
</reference>
<accession>A0ABX2EPE1</accession>
<gene>
    <name evidence="2" type="ORF">HLB44_26240</name>
</gene>
<keyword evidence="3" id="KW-1185">Reference proteome</keyword>
<dbReference type="EMBL" id="JABRWJ010000008">
    <property type="protein sequence ID" value="NRF70512.1"/>
    <property type="molecule type" value="Genomic_DNA"/>
</dbReference>
<dbReference type="PIRSF" id="PIRSF032131">
    <property type="entry name" value="UCP032131"/>
    <property type="match status" value="1"/>
</dbReference>
<dbReference type="Pfam" id="PF06676">
    <property type="entry name" value="DUF1178"/>
    <property type="match status" value="1"/>
</dbReference>
<evidence type="ECO:0000256" key="1">
    <source>
        <dbReference type="SAM" id="MobiDB-lite"/>
    </source>
</evidence>
<name>A0ABX2EPE1_9BURK</name>
<comment type="caution">
    <text evidence="2">The sequence shown here is derived from an EMBL/GenBank/DDBJ whole genome shotgun (WGS) entry which is preliminary data.</text>
</comment>
<feature type="region of interest" description="Disordered" evidence="1">
    <location>
        <begin position="52"/>
        <end position="72"/>
    </location>
</feature>
<proteinExistence type="predicted"/>
<evidence type="ECO:0000313" key="3">
    <source>
        <dbReference type="Proteomes" id="UP000737171"/>
    </source>
</evidence>
<dbReference type="RefSeq" id="WP_173129681.1">
    <property type="nucleotide sequence ID" value="NZ_JABRWJ010000008.1"/>
</dbReference>
<sequence>MKVFNLRCGRDHHFEGWFASEEAFTEQRAGGLVECPLCADRDVVRLPSAPRLNLSGAREQQQPGPVVQPRDSDSLEAMWLKAVQHVLQNTEDVGTQFTEEARRIHYGEVERRGIRGEATPQQREALADEGIEVMQLPMPKVLEGGGKPH</sequence>
<protein>
    <submittedName>
        <fullName evidence="2">DUF1178 family protein</fullName>
    </submittedName>
</protein>
<dbReference type="InterPro" id="IPR009562">
    <property type="entry name" value="DUF1178"/>
</dbReference>
<evidence type="ECO:0000313" key="2">
    <source>
        <dbReference type="EMBL" id="NRF70512.1"/>
    </source>
</evidence>
<organism evidence="2 3">
    <name type="scientific">Pseudaquabacterium terrae</name>
    <dbReference type="NCBI Taxonomy" id="2732868"/>
    <lineage>
        <taxon>Bacteria</taxon>
        <taxon>Pseudomonadati</taxon>
        <taxon>Pseudomonadota</taxon>
        <taxon>Betaproteobacteria</taxon>
        <taxon>Burkholderiales</taxon>
        <taxon>Sphaerotilaceae</taxon>
        <taxon>Pseudaquabacterium</taxon>
    </lineage>
</organism>